<organism evidence="2 3">
    <name type="scientific">Tropicimonas omnivorans</name>
    <dbReference type="NCBI Taxonomy" id="3075590"/>
    <lineage>
        <taxon>Bacteria</taxon>
        <taxon>Pseudomonadati</taxon>
        <taxon>Pseudomonadota</taxon>
        <taxon>Alphaproteobacteria</taxon>
        <taxon>Rhodobacterales</taxon>
        <taxon>Roseobacteraceae</taxon>
        <taxon>Tropicimonas</taxon>
    </lineage>
</organism>
<sequence length="59" mass="6044">MTRTVAIIIVVVALGLGVFLWLTSGEEAAISTEEPSDLPQEGALTEDAPAGMDAEATGQ</sequence>
<protein>
    <submittedName>
        <fullName evidence="2">Uncharacterized protein</fullName>
    </submittedName>
</protein>
<accession>A0ABU3DE36</accession>
<dbReference type="RefSeq" id="WP_116087343.1">
    <property type="nucleotide sequence ID" value="NZ_JAVRHL010000001.1"/>
</dbReference>
<reference evidence="2 3" key="1">
    <citation type="submission" date="2023-09" db="EMBL/GenBank/DDBJ databases">
        <authorList>
            <person name="Rey-Velasco X."/>
        </authorList>
    </citation>
    <scope>NUCLEOTIDE SEQUENCE [LARGE SCALE GENOMIC DNA]</scope>
    <source>
        <strain evidence="2 3">F158</strain>
    </source>
</reference>
<dbReference type="Proteomes" id="UP001265259">
    <property type="component" value="Unassembled WGS sequence"/>
</dbReference>
<evidence type="ECO:0000313" key="3">
    <source>
        <dbReference type="Proteomes" id="UP001265259"/>
    </source>
</evidence>
<feature type="region of interest" description="Disordered" evidence="1">
    <location>
        <begin position="30"/>
        <end position="59"/>
    </location>
</feature>
<evidence type="ECO:0000313" key="2">
    <source>
        <dbReference type="EMBL" id="MDT0681976.1"/>
    </source>
</evidence>
<gene>
    <name evidence="2" type="ORF">RM543_04700</name>
</gene>
<keyword evidence="3" id="KW-1185">Reference proteome</keyword>
<name>A0ABU3DE36_9RHOB</name>
<comment type="caution">
    <text evidence="2">The sequence shown here is derived from an EMBL/GenBank/DDBJ whole genome shotgun (WGS) entry which is preliminary data.</text>
</comment>
<proteinExistence type="predicted"/>
<evidence type="ECO:0000256" key="1">
    <source>
        <dbReference type="SAM" id="MobiDB-lite"/>
    </source>
</evidence>
<dbReference type="EMBL" id="JAVRHL010000001">
    <property type="protein sequence ID" value="MDT0681976.1"/>
    <property type="molecule type" value="Genomic_DNA"/>
</dbReference>